<proteinExistence type="predicted"/>
<evidence type="ECO:0000313" key="2">
    <source>
        <dbReference type="EMBL" id="KAK9825390.1"/>
    </source>
</evidence>
<evidence type="ECO:0000313" key="3">
    <source>
        <dbReference type="Proteomes" id="UP001445335"/>
    </source>
</evidence>
<evidence type="ECO:0000256" key="1">
    <source>
        <dbReference type="SAM" id="MobiDB-lite"/>
    </source>
</evidence>
<feature type="compositionally biased region" description="Low complexity" evidence="1">
    <location>
        <begin position="10"/>
        <end position="23"/>
    </location>
</feature>
<dbReference type="AlphaFoldDB" id="A0AAW1QV39"/>
<reference evidence="2 3" key="1">
    <citation type="journal article" date="2024" name="Nat. Commun.">
        <title>Phylogenomics reveals the evolutionary origins of lichenization in chlorophyte algae.</title>
        <authorList>
            <person name="Puginier C."/>
            <person name="Libourel C."/>
            <person name="Otte J."/>
            <person name="Skaloud P."/>
            <person name="Haon M."/>
            <person name="Grisel S."/>
            <person name="Petersen M."/>
            <person name="Berrin J.G."/>
            <person name="Delaux P.M."/>
            <person name="Dal Grande F."/>
            <person name="Keller J."/>
        </authorList>
    </citation>
    <scope>NUCLEOTIDE SEQUENCE [LARGE SCALE GENOMIC DNA]</scope>
    <source>
        <strain evidence="2 3">SAG 245.80</strain>
    </source>
</reference>
<protein>
    <submittedName>
        <fullName evidence="2">Uncharacterized protein</fullName>
    </submittedName>
</protein>
<feature type="region of interest" description="Disordered" evidence="1">
    <location>
        <begin position="1"/>
        <end position="27"/>
    </location>
</feature>
<dbReference type="EMBL" id="JALJOU010000075">
    <property type="protein sequence ID" value="KAK9825390.1"/>
    <property type="molecule type" value="Genomic_DNA"/>
</dbReference>
<keyword evidence="3" id="KW-1185">Reference proteome</keyword>
<comment type="caution">
    <text evidence="2">The sequence shown here is derived from an EMBL/GenBank/DDBJ whole genome shotgun (WGS) entry which is preliminary data.</text>
</comment>
<accession>A0AAW1QV39</accession>
<name>A0AAW1QV39_9CHLO</name>
<dbReference type="Proteomes" id="UP001445335">
    <property type="component" value="Unassembled WGS sequence"/>
</dbReference>
<gene>
    <name evidence="2" type="ORF">WJX81_008231</name>
</gene>
<organism evidence="2 3">
    <name type="scientific">Elliptochloris bilobata</name>
    <dbReference type="NCBI Taxonomy" id="381761"/>
    <lineage>
        <taxon>Eukaryota</taxon>
        <taxon>Viridiplantae</taxon>
        <taxon>Chlorophyta</taxon>
        <taxon>core chlorophytes</taxon>
        <taxon>Trebouxiophyceae</taxon>
        <taxon>Trebouxiophyceae incertae sedis</taxon>
        <taxon>Elliptochloris clade</taxon>
        <taxon>Elliptochloris</taxon>
    </lineage>
</organism>
<sequence length="70" mass="7934">MRQKRPGDESLLQGRSSSSLTQSRLRRAPFAKNDRELFYASAKVTLSTLACYKHNRVTFIKPFGGSDLGW</sequence>